<dbReference type="AlphaFoldDB" id="A0A5R9GHM9"/>
<evidence type="ECO:0000313" key="3">
    <source>
        <dbReference type="EMBL" id="TLS66286.1"/>
    </source>
</evidence>
<organism evidence="3 4">
    <name type="scientific">Mariprofundus erugo</name>
    <dbReference type="NCBI Taxonomy" id="2528639"/>
    <lineage>
        <taxon>Bacteria</taxon>
        <taxon>Pseudomonadati</taxon>
        <taxon>Pseudomonadota</taxon>
        <taxon>Candidatius Mariprofundia</taxon>
        <taxon>Mariprofundales</taxon>
        <taxon>Mariprofundaceae</taxon>
        <taxon>Mariprofundus</taxon>
    </lineage>
</organism>
<evidence type="ECO:0000313" key="4">
    <source>
        <dbReference type="Proteomes" id="UP000306585"/>
    </source>
</evidence>
<evidence type="ECO:0000259" key="2">
    <source>
        <dbReference type="Pfam" id="PF03235"/>
    </source>
</evidence>
<dbReference type="PANTHER" id="PTHR39639:SF1">
    <property type="entry name" value="DUF262 DOMAIN-CONTAINING PROTEIN"/>
    <property type="match status" value="1"/>
</dbReference>
<dbReference type="Pfam" id="PF03235">
    <property type="entry name" value="GmrSD_N"/>
    <property type="match status" value="1"/>
</dbReference>
<sequence>MPDEFNDEIEKFEREQEETEDYNEAPPSDIVAFNELRSCADLVRMYKAKQLIIKPDFQRDVVWTNPNQTRFIDSLVKQLPIPSMCLSLDYKTEKRLMIDGLQRISSIIRFLTDDEWRLSKLEDIDPRISGRNVSHIRDKYFEIYSRIENLTIPVTVLRCDYSKSSHMNYLFTIFHRLNTGGNKLSNQEIRNCIYQGPFNELLKSIVQNTNTRYLFNLESDNSYRFSYEELFLRAFCFSEKLDSYKGKLAKFLNDYMDEKRKIDEAHIERLGRNMQRSINLLYQRVLDGQSMPKLSKATTEAILVGVYTHIDRLEGMPDQDLRTRLQALRDDDQFSIANLKEGLSAPDKVKDRISRAIQIFA</sequence>
<feature type="domain" description="GmrSD restriction endonucleases N-terminal" evidence="2">
    <location>
        <begin position="41"/>
        <end position="194"/>
    </location>
</feature>
<comment type="caution">
    <text evidence="3">The sequence shown here is derived from an EMBL/GenBank/DDBJ whole genome shotgun (WGS) entry which is preliminary data.</text>
</comment>
<feature type="region of interest" description="Disordered" evidence="1">
    <location>
        <begin position="1"/>
        <end position="25"/>
    </location>
</feature>
<evidence type="ECO:0000256" key="1">
    <source>
        <dbReference type="SAM" id="MobiDB-lite"/>
    </source>
</evidence>
<proteinExistence type="predicted"/>
<dbReference type="InterPro" id="IPR004919">
    <property type="entry name" value="GmrSD_N"/>
</dbReference>
<gene>
    <name evidence="3" type="ORF">FEF65_10755</name>
</gene>
<reference evidence="3 4" key="1">
    <citation type="journal article" date="2019" name="Appl. Environ. Microbiol.">
        <title>Environmental Evidence and Genomic Insight of Iron-oxidizing Bacteria Preference Towards More Corrosion Resistant Stainless Steel at Higher Salinities.</title>
        <authorList>
            <person name="Garrison C.E."/>
            <person name="Price K.A."/>
            <person name="Field E.K."/>
        </authorList>
    </citation>
    <scope>NUCLEOTIDE SEQUENCE [LARGE SCALE GENOMIC DNA]</scope>
    <source>
        <strain evidence="3 4">P3</strain>
    </source>
</reference>
<dbReference type="PANTHER" id="PTHR39639">
    <property type="entry name" value="CHROMOSOME 16, WHOLE GENOME SHOTGUN SEQUENCE"/>
    <property type="match status" value="1"/>
</dbReference>
<protein>
    <submittedName>
        <fullName evidence="3">DUF262 domain-containing protein</fullName>
    </submittedName>
</protein>
<dbReference type="EMBL" id="VBRY01000010">
    <property type="protein sequence ID" value="TLS66286.1"/>
    <property type="molecule type" value="Genomic_DNA"/>
</dbReference>
<dbReference type="Proteomes" id="UP000306585">
    <property type="component" value="Unassembled WGS sequence"/>
</dbReference>
<accession>A0A5R9GHM9</accession>
<keyword evidence="4" id="KW-1185">Reference proteome</keyword>
<name>A0A5R9GHM9_9PROT</name>
<dbReference type="RefSeq" id="WP_138239817.1">
    <property type="nucleotide sequence ID" value="NZ_VBRY01000010.1"/>
</dbReference>